<reference evidence="1" key="1">
    <citation type="journal article" date="2023" name="Insect Mol. Biol.">
        <title>Genome sequencing provides insights into the evolution of gene families encoding plant cell wall-degrading enzymes in longhorned beetles.</title>
        <authorList>
            <person name="Shin N.R."/>
            <person name="Okamura Y."/>
            <person name="Kirsch R."/>
            <person name="Pauchet Y."/>
        </authorList>
    </citation>
    <scope>NUCLEOTIDE SEQUENCE</scope>
    <source>
        <strain evidence="1">RBIC_L_NR</strain>
    </source>
</reference>
<dbReference type="EMBL" id="JANEYF010000122">
    <property type="protein sequence ID" value="KAJ8972068.1"/>
    <property type="molecule type" value="Genomic_DNA"/>
</dbReference>
<gene>
    <name evidence="1" type="ORF">NQ314_000392</name>
</gene>
<organism evidence="1 2">
    <name type="scientific">Rhamnusium bicolor</name>
    <dbReference type="NCBI Taxonomy" id="1586634"/>
    <lineage>
        <taxon>Eukaryota</taxon>
        <taxon>Metazoa</taxon>
        <taxon>Ecdysozoa</taxon>
        <taxon>Arthropoda</taxon>
        <taxon>Hexapoda</taxon>
        <taxon>Insecta</taxon>
        <taxon>Pterygota</taxon>
        <taxon>Neoptera</taxon>
        <taxon>Endopterygota</taxon>
        <taxon>Coleoptera</taxon>
        <taxon>Polyphaga</taxon>
        <taxon>Cucujiformia</taxon>
        <taxon>Chrysomeloidea</taxon>
        <taxon>Cerambycidae</taxon>
        <taxon>Lepturinae</taxon>
        <taxon>Rhagiini</taxon>
        <taxon>Rhamnusium</taxon>
    </lineage>
</organism>
<evidence type="ECO:0008006" key="3">
    <source>
        <dbReference type="Google" id="ProtNLM"/>
    </source>
</evidence>
<accession>A0AAV8ZXD0</accession>
<sequence length="431" mass="48842">MCNECLEKLLVPLHLISTCVYTKNNIKNGVNLDPEEFDSINNVNAVVETGDQWKCFFCTKITERDDLVSLNDSNENMFLLDILKKHFPELNLSNSEVHLTCETCLDSLRGLLSFMRNRLNVEEKIRTYTEIEETDSKGQVELCNAQEFTLKPILKFESEYCDINDKSECYNEIREKFTIKEETEIKTEEIINQEIHINHEENDIKLDQSNCETASRKVIFNEWKINTRRKSREIMQNLGRTGGGEPINKKLSDIEERLLNLISKIHVGDDVIPDSLGEKFLEMPASDVSGSIISSVVIDEITVANESEDNSTMDLGGVPSENVENVPSAINNRKFEGLKVQVNASPVRTTFKPATPRNSSYTSHILQSACTAFADSQLTASENEKLKAEAVNNLANSVNHLAKSYKQTELAKLKLEYFKVFGSVEGFEELF</sequence>
<evidence type="ECO:0000313" key="2">
    <source>
        <dbReference type="Proteomes" id="UP001162156"/>
    </source>
</evidence>
<comment type="caution">
    <text evidence="1">The sequence shown here is derived from an EMBL/GenBank/DDBJ whole genome shotgun (WGS) entry which is preliminary data.</text>
</comment>
<dbReference type="Proteomes" id="UP001162156">
    <property type="component" value="Unassembled WGS sequence"/>
</dbReference>
<name>A0AAV8ZXD0_9CUCU</name>
<evidence type="ECO:0000313" key="1">
    <source>
        <dbReference type="EMBL" id="KAJ8972068.1"/>
    </source>
</evidence>
<proteinExistence type="predicted"/>
<dbReference type="AlphaFoldDB" id="A0AAV8ZXD0"/>
<keyword evidence="2" id="KW-1185">Reference proteome</keyword>
<protein>
    <recommendedName>
        <fullName evidence="3">ZAD domain-containing protein</fullName>
    </recommendedName>
</protein>